<evidence type="ECO:0000259" key="9">
    <source>
        <dbReference type="Pfam" id="PF07219"/>
    </source>
</evidence>
<feature type="transmembrane region" description="Helical" evidence="8">
    <location>
        <begin position="44"/>
        <end position="68"/>
    </location>
</feature>
<dbReference type="KEGG" id="app:CAP2UW1_0794"/>
<keyword evidence="4 8" id="KW-0812">Transmembrane</keyword>
<name>C7RNK3_ACCRE</name>
<keyword evidence="6 8" id="KW-0472">Membrane</keyword>
<dbReference type="EMBL" id="CP001715">
    <property type="protein sequence ID" value="ACV34139.1"/>
    <property type="molecule type" value="Genomic_DNA"/>
</dbReference>
<dbReference type="NCBIfam" id="TIGR00540">
    <property type="entry name" value="TPR_hemY_coli"/>
    <property type="match status" value="1"/>
</dbReference>
<protein>
    <submittedName>
        <fullName evidence="10">HemY domain protein</fullName>
    </submittedName>
</protein>
<dbReference type="InterPro" id="IPR010817">
    <property type="entry name" value="HemY_N"/>
</dbReference>
<evidence type="ECO:0000256" key="1">
    <source>
        <dbReference type="ARBA" id="ARBA00004141"/>
    </source>
</evidence>
<reference evidence="10" key="1">
    <citation type="submission" date="2009-08" db="EMBL/GenBank/DDBJ databases">
        <authorList>
            <consortium name="US DOE Joint Genome Institute"/>
            <person name="Lucas S."/>
            <person name="Copeland A."/>
            <person name="Lapidus A."/>
            <person name="Glavina del Rio T."/>
            <person name="Dalin E."/>
            <person name="Tice H."/>
            <person name="Bruce D."/>
            <person name="Barry K."/>
            <person name="Pitluck S."/>
            <person name="Lowry S."/>
            <person name="Larimer F."/>
            <person name="Land M."/>
            <person name="Hauser L."/>
            <person name="Kyrpides N."/>
            <person name="Ivanova N."/>
            <person name="McMahon K.D."/>
            <person name="Hugenholtz P."/>
        </authorList>
    </citation>
    <scope>NUCLEOTIDE SEQUENCE</scope>
    <source>
        <strain evidence="10">UW-1</strain>
    </source>
</reference>
<evidence type="ECO:0000313" key="10">
    <source>
        <dbReference type="EMBL" id="ACV34139.1"/>
    </source>
</evidence>
<accession>C7RNK3</accession>
<comment type="subcellular location">
    <subcellularLocation>
        <location evidence="2">Cell membrane</location>
    </subcellularLocation>
    <subcellularLocation>
        <location evidence="1">Membrane</location>
        <topology evidence="1">Multi-pass membrane protein</topology>
    </subcellularLocation>
</comment>
<dbReference type="OrthoDB" id="7053339at2"/>
<evidence type="ECO:0000256" key="7">
    <source>
        <dbReference type="SAM" id="MobiDB-lite"/>
    </source>
</evidence>
<proteinExistence type="predicted"/>
<dbReference type="HOGENOM" id="CLU_848938_0_0_4"/>
<evidence type="ECO:0000256" key="5">
    <source>
        <dbReference type="ARBA" id="ARBA00022989"/>
    </source>
</evidence>
<keyword evidence="5 8" id="KW-1133">Transmembrane helix</keyword>
<dbReference type="AlphaFoldDB" id="C7RNK3"/>
<reference evidence="10" key="2">
    <citation type="submission" date="2009-09" db="EMBL/GenBank/DDBJ databases">
        <title>Complete sequence of chromosome of Candidatus Accumulibacter phosphatis clade IIA str. UW-1.</title>
        <authorList>
            <consortium name="US DOE Joint Genome Institute"/>
            <person name="Martin H.G."/>
            <person name="Ivanova N."/>
            <person name="Kunin V."/>
            <person name="Warnecke F."/>
            <person name="Barry K."/>
            <person name="He S."/>
            <person name="Salamov A."/>
            <person name="Szeto E."/>
            <person name="Dalin E."/>
            <person name="Pangilinan J.L."/>
            <person name="Lapidus A."/>
            <person name="Lowry S."/>
            <person name="Kyrpides N.C."/>
            <person name="McMahon K.D."/>
            <person name="Hugenholtz P."/>
        </authorList>
    </citation>
    <scope>NUCLEOTIDE SEQUENCE [LARGE SCALE GENOMIC DNA]</scope>
    <source>
        <strain evidence="10">UW-1</strain>
    </source>
</reference>
<dbReference type="eggNOG" id="COG3071">
    <property type="taxonomic scope" value="Bacteria"/>
</dbReference>
<organism evidence="10">
    <name type="scientific">Accumulibacter regalis</name>
    <dbReference type="NCBI Taxonomy" id="522306"/>
    <lineage>
        <taxon>Bacteria</taxon>
        <taxon>Pseudomonadati</taxon>
        <taxon>Pseudomonadota</taxon>
        <taxon>Betaproteobacteria</taxon>
        <taxon>Candidatus Accumulibacter</taxon>
    </lineage>
</organism>
<dbReference type="GO" id="GO:0005886">
    <property type="term" value="C:plasma membrane"/>
    <property type="evidence" value="ECO:0007669"/>
    <property type="project" value="UniProtKB-SubCell"/>
</dbReference>
<dbReference type="STRING" id="522306.CAP2UW1_0794"/>
<keyword evidence="3" id="KW-1003">Cell membrane</keyword>
<evidence type="ECO:0000256" key="2">
    <source>
        <dbReference type="ARBA" id="ARBA00004236"/>
    </source>
</evidence>
<feature type="region of interest" description="Disordered" evidence="7">
    <location>
        <begin position="292"/>
        <end position="327"/>
    </location>
</feature>
<evidence type="ECO:0000256" key="8">
    <source>
        <dbReference type="SAM" id="Phobius"/>
    </source>
</evidence>
<evidence type="ECO:0000256" key="3">
    <source>
        <dbReference type="ARBA" id="ARBA00022475"/>
    </source>
</evidence>
<evidence type="ECO:0000256" key="6">
    <source>
        <dbReference type="ARBA" id="ARBA00023136"/>
    </source>
</evidence>
<gene>
    <name evidence="10" type="ordered locus">CAP2UW1_0794</name>
</gene>
<dbReference type="InterPro" id="IPR005254">
    <property type="entry name" value="Heme_biosyn_assoc_TPR_pro"/>
</dbReference>
<dbReference type="GO" id="GO:0042168">
    <property type="term" value="P:heme metabolic process"/>
    <property type="evidence" value="ECO:0007669"/>
    <property type="project" value="InterPro"/>
</dbReference>
<feature type="domain" description="HemY N-terminal" evidence="9">
    <location>
        <begin position="26"/>
        <end position="128"/>
    </location>
</feature>
<evidence type="ECO:0000256" key="4">
    <source>
        <dbReference type="ARBA" id="ARBA00022692"/>
    </source>
</evidence>
<dbReference type="Pfam" id="PF07219">
    <property type="entry name" value="HemY_N"/>
    <property type="match status" value="1"/>
</dbReference>
<sequence precursor="true">MTKLSWLLALFALAVGIALAARFNEGYLLRVLLPYRAEVSLNLAIFLVVSIFVVVYGLLRAIGLALALPNRVQAFRERRRRVKAAIAFDDAVRLLFEGRFGRALKKAGEAHAAAHSPGLAALLAARAAPLLREPDTEKAWLERVRRDDPRLESAQWMLEAEMFLDTGDFEAALITLQGLQRLTGRHIAALRLELRAQEGCANWPLAGIRSWCSFVVRWGAMIRPLLTHGPRNGCPSILGTHNCCWHRAVSVGRSGCGERPRTILRPPSRWPISTRFGSNWRVFSSRPTVRMKPFGTTGQRPNNSPEPPVVAVLSRRAHAQSRGGSNS</sequence>